<proteinExistence type="inferred from homology"/>
<evidence type="ECO:0000256" key="5">
    <source>
        <dbReference type="ARBA" id="ARBA00022640"/>
    </source>
</evidence>
<dbReference type="CDD" id="cd22585">
    <property type="entry name" value="Rcat_RBR_DEAH12-like"/>
    <property type="match status" value="1"/>
</dbReference>
<comment type="catalytic activity">
    <reaction evidence="17">
        <text>ATP + H2O = ADP + phosphate + H(+)</text>
        <dbReference type="Rhea" id="RHEA:13065"/>
        <dbReference type="ChEBI" id="CHEBI:15377"/>
        <dbReference type="ChEBI" id="CHEBI:15378"/>
        <dbReference type="ChEBI" id="CHEBI:30616"/>
        <dbReference type="ChEBI" id="CHEBI:43474"/>
        <dbReference type="ChEBI" id="CHEBI:456216"/>
        <dbReference type="EC" id="3.6.4.13"/>
    </reaction>
</comment>
<organism evidence="25 26">
    <name type="scientific">Lupinus angustifolius</name>
    <name type="common">Narrow-leaved blue lupine</name>
    <dbReference type="NCBI Taxonomy" id="3871"/>
    <lineage>
        <taxon>Eukaryota</taxon>
        <taxon>Viridiplantae</taxon>
        <taxon>Streptophyta</taxon>
        <taxon>Embryophyta</taxon>
        <taxon>Tracheophyta</taxon>
        <taxon>Spermatophyta</taxon>
        <taxon>Magnoliopsida</taxon>
        <taxon>eudicotyledons</taxon>
        <taxon>Gunneridae</taxon>
        <taxon>Pentapetalae</taxon>
        <taxon>rosids</taxon>
        <taxon>fabids</taxon>
        <taxon>Fabales</taxon>
        <taxon>Fabaceae</taxon>
        <taxon>Papilionoideae</taxon>
        <taxon>50 kb inversion clade</taxon>
        <taxon>genistoids sensu lato</taxon>
        <taxon>core genistoids</taxon>
        <taxon>Genisteae</taxon>
        <taxon>Lupinus</taxon>
    </lineage>
</organism>
<evidence type="ECO:0000256" key="18">
    <source>
        <dbReference type="PROSITE-ProRule" id="PRU00175"/>
    </source>
</evidence>
<evidence type="ECO:0000256" key="4">
    <source>
        <dbReference type="ARBA" id="ARBA00022528"/>
    </source>
</evidence>
<dbReference type="KEGG" id="lang:109343684"/>
<evidence type="ECO:0000256" key="20">
    <source>
        <dbReference type="SAM" id="MobiDB-lite"/>
    </source>
</evidence>
<dbReference type="InterPro" id="IPR007502">
    <property type="entry name" value="Helicase-assoc_dom"/>
</dbReference>
<keyword evidence="14" id="KW-0862">Zinc</keyword>
<gene>
    <name evidence="25" type="ORF">TanjilG_13967</name>
</gene>
<evidence type="ECO:0000256" key="6">
    <source>
        <dbReference type="ARBA" id="ARBA00022679"/>
    </source>
</evidence>
<reference evidence="25 26" key="1">
    <citation type="journal article" date="2017" name="Plant Biotechnol. J.">
        <title>A comprehensive draft genome sequence for lupin (Lupinus angustifolius), an emerging health food: insights into plant-microbe interactions and legume evolution.</title>
        <authorList>
            <person name="Hane J.K."/>
            <person name="Ming Y."/>
            <person name="Kamphuis L.G."/>
            <person name="Nelson M.N."/>
            <person name="Garg G."/>
            <person name="Atkins C.A."/>
            <person name="Bayer P.E."/>
            <person name="Bravo A."/>
            <person name="Bringans S."/>
            <person name="Cannon S."/>
            <person name="Edwards D."/>
            <person name="Foley R."/>
            <person name="Gao L.L."/>
            <person name="Harrison M.J."/>
            <person name="Huang W."/>
            <person name="Hurgobin B."/>
            <person name="Li S."/>
            <person name="Liu C.W."/>
            <person name="McGrath A."/>
            <person name="Morahan G."/>
            <person name="Murray J."/>
            <person name="Weller J."/>
            <person name="Jian J."/>
            <person name="Singh K.B."/>
        </authorList>
    </citation>
    <scope>NUCLEOTIDE SEQUENCE [LARGE SCALE GENOMIC DNA]</scope>
    <source>
        <strain evidence="26">cv. Tanjil</strain>
        <tissue evidence="25">Whole plant</tissue>
    </source>
</reference>
<evidence type="ECO:0000256" key="14">
    <source>
        <dbReference type="ARBA" id="ARBA00022833"/>
    </source>
</evidence>
<dbReference type="Pfam" id="PF24637">
    <property type="entry name" value="RRM_DEAH11"/>
    <property type="match status" value="1"/>
</dbReference>
<dbReference type="Gramene" id="OIW15040">
    <property type="protein sequence ID" value="OIW15040"/>
    <property type="gene ID" value="TanjilG_13967"/>
</dbReference>
<evidence type="ECO:0000313" key="26">
    <source>
        <dbReference type="Proteomes" id="UP000188354"/>
    </source>
</evidence>
<dbReference type="PANTHER" id="PTHR18934:SF81">
    <property type="entry name" value="ATP-DEPENDENT RNA HELICASE DEAH11, CHLOROPLASTIC-RELATED"/>
    <property type="match status" value="1"/>
</dbReference>
<evidence type="ECO:0000259" key="23">
    <source>
        <dbReference type="PROSITE" id="PS51194"/>
    </source>
</evidence>
<keyword evidence="16" id="KW-0809">Transit peptide</keyword>
<dbReference type="Pfam" id="PF24638">
    <property type="entry name" value="KH_DEAH11_1st"/>
    <property type="match status" value="1"/>
</dbReference>
<keyword evidence="11" id="KW-0833">Ubl conjugation pathway</keyword>
<dbReference type="InterPro" id="IPR056247">
    <property type="entry name" value="KH_DEAH11/12_2nd"/>
</dbReference>
<evidence type="ECO:0000259" key="21">
    <source>
        <dbReference type="PROSITE" id="PS50089"/>
    </source>
</evidence>
<dbReference type="GO" id="GO:0016787">
    <property type="term" value="F:hydrolase activity"/>
    <property type="evidence" value="ECO:0007669"/>
    <property type="project" value="UniProtKB-KW"/>
</dbReference>
<dbReference type="Pfam" id="PF00270">
    <property type="entry name" value="DEAD"/>
    <property type="match status" value="1"/>
</dbReference>
<dbReference type="PROSITE" id="PS51873">
    <property type="entry name" value="TRIAD"/>
    <property type="match status" value="1"/>
</dbReference>
<dbReference type="Gene3D" id="3.30.40.10">
    <property type="entry name" value="Zinc/RING finger domain, C3HC4 (zinc finger)"/>
    <property type="match status" value="1"/>
</dbReference>
<evidence type="ECO:0000256" key="15">
    <source>
        <dbReference type="ARBA" id="ARBA00022840"/>
    </source>
</evidence>
<evidence type="ECO:0000259" key="22">
    <source>
        <dbReference type="PROSITE" id="PS51192"/>
    </source>
</evidence>
<evidence type="ECO:0000256" key="11">
    <source>
        <dbReference type="ARBA" id="ARBA00022786"/>
    </source>
</evidence>
<dbReference type="InterPro" id="IPR011709">
    <property type="entry name" value="DEAD-box_helicase_OB_fold"/>
</dbReference>
<dbReference type="InterPro" id="IPR011545">
    <property type="entry name" value="DEAD/DEAH_box_helicase_dom"/>
</dbReference>
<dbReference type="InterPro" id="IPR013087">
    <property type="entry name" value="Znf_C2H2_type"/>
</dbReference>
<feature type="domain" description="Helicase C-terminal" evidence="23">
    <location>
        <begin position="501"/>
        <end position="667"/>
    </location>
</feature>
<feature type="domain" description="RING-type" evidence="24">
    <location>
        <begin position="1547"/>
        <end position="1755"/>
    </location>
</feature>
<dbReference type="CDD" id="cd18791">
    <property type="entry name" value="SF2_C_RHA"/>
    <property type="match status" value="1"/>
</dbReference>
<feature type="coiled-coil region" evidence="19">
    <location>
        <begin position="221"/>
        <end position="248"/>
    </location>
</feature>
<dbReference type="SMART" id="SM00647">
    <property type="entry name" value="IBR"/>
    <property type="match status" value="2"/>
</dbReference>
<keyword evidence="13" id="KW-0347">Helicase</keyword>
<dbReference type="OrthoDB" id="10009520at2759"/>
<sequence length="1760" mass="199133">MNTFNQPSSGVTTRHHNFNSHRQSPSQQPPPPPPSYGVQTSHPPHNSFHHWNPGVSNPPDKTSTLRRPNFDITLRTGRRSFRRDEFLALISECDLKPEFKSFPASDRIAGVIGFRQWCDALDAVVWFWKTRLNEIHDLMPELTSYVIVPSDMNELERRLKALFTYHVKCLMNEGKEVKRLNVEIDRLSKEIDSFCKVLSKPLPIPVYNQRVEKKKGLVAEKNLIEKRIREFKNAMECLVKKFEEEEEDDDEEEGKNNKVLEDEESVVSVFKFEGRLDWKKVHCMIMRERKRLEQGLPIYAYRSDIIQQVHSHQVTVLIGETGSGKSTQLVQFLADSGVGANESIVCTQPRKIASKSVSERVQEESSGCYGDNTIKNYSTFSSSKCFDSRITFMTDNCLLQHYMDDKNLFGVSCIIIDEAHERSLNTDILLAVIKNLLSRRVDMRLIIMSATADAEQLSDYFYGCGILHVLGRNFPVDVKYVPSDNMEHSGSAVIIALYVSDVVRMATEIHKTEKEGSILAFLTSQVEVEWACDKFRDTSAVALPLHGKLSSEEQFHVFQNYSGKRKVIFATNLAETSLTIPGVKYVIDSGFVKDCRFDPSSGMSVLKVCRISQSSALQRAGRAGRTEPGRCYRLYSEDDFQSMEPTQEPEIRRVHLGVAVLRILALGVKNVQEFDFVDAPSSRSIEMAIKNLIQLGVITLNKNVYGLTHEGRCLVRLGVEPRLGKLILGCCRYGMGREGVVLAALMANASTIFCRVGNEDDKQRSDCHKVQFCHCDGDLFTLLSVYKEWEALPRDSKNKWCWENSINAKSMRRCQDIVVELESCLERELCIVTPNYWHWNPYKPSDYDEYLKKVILASLAENVAMYSGCDQLGYEVAQTGQLVQLHPSCSLHVYAQKPSWVVFGELLSVSNQYLACVTAFDFDSLYNLYPPPPFDVSKMEKRKLQMKRLTGFGSILLKRFCGKGNSSVLRLVSRIRKACMDDRIFIEVNVGQNYIQLYATSHDMETALGLVTDVLEYEKKLLNTECMEKCLYHGFSPSVALFGSGAEIKHLELEKCFLSIDVCHPNITAIDDKQLLMFFENTSGDICSVQKFTCKAEYSEEREKWVKVTFLSPDAAERAADLDGVEFCGYPLKVVPSQIAVGGDKTFSFPAVKAKISWLRRPSKGFGIVKCDINDVNFILGDFYNLAIGGRYVRCEASTKNADCITIRGIDKDLSESEILDELKAATSRRILDFFLVRGDGILNPPCSVFEEALLKEISPFMPNINPHISSCRVQVFPPQPRETSTKALIIFDGRLHLEAAKALEQIEGKVLPGCFSWQKIKCERMFHSSLIFPEPLYSVVKDELEKVLARLKNVNGVELILDRFTNGSRRVRITANATKTVAEVRRQLEELSRGKTIEHENLTPIVVQHMLTRDGFNLKSSLQEETGTHIFLDKHTLSIRVFGPPDKLAFAQQKLVQLLLSLHERKQLEIHLLGRDLPPDLMKQVVKNFGPDLQGLKEKVPGADLILDTRRQIICLRGNKELKPRVQEIISETAHSCDSLVQRIHDGPTCPICLCEVEDGVRLEGCGHLFCQFCLVEQCESAIRNLGSFPICCAHEGCGHPFLIADLRSLLSHVKLEELFKASLGAFVASSGGTYRFCPSPDCPSIYRVADPDTPGEPFACGACYAETCTRCHLEYHPYVSCEKYREFKKDPDSSLKEWCKGKEHVKCCPVCGFTIEKVDGCNHIECKCGKHVCWACLEYFESSDDCYNHLRNIHMTII</sequence>
<dbReference type="EMBL" id="CM007363">
    <property type="protein sequence ID" value="OIW15040.1"/>
    <property type="molecule type" value="Genomic_DNA"/>
</dbReference>
<keyword evidence="26" id="KW-1185">Reference proteome</keyword>
<dbReference type="SMART" id="SM00847">
    <property type="entry name" value="HA2"/>
    <property type="match status" value="1"/>
</dbReference>
<dbReference type="Proteomes" id="UP000188354">
    <property type="component" value="Chromosome LG03"/>
</dbReference>
<dbReference type="Pfam" id="PF24641">
    <property type="entry name" value="KH_DEAH11_2nd"/>
    <property type="match status" value="1"/>
</dbReference>
<dbReference type="InterPro" id="IPR017907">
    <property type="entry name" value="Znf_RING_CS"/>
</dbReference>
<dbReference type="InterPro" id="IPR002867">
    <property type="entry name" value="IBR_dom"/>
</dbReference>
<evidence type="ECO:0000256" key="9">
    <source>
        <dbReference type="ARBA" id="ARBA00022741"/>
    </source>
</evidence>
<evidence type="ECO:0000256" key="8">
    <source>
        <dbReference type="ARBA" id="ARBA00022737"/>
    </source>
</evidence>
<dbReference type="OMA" id="IICYPSY"/>
<dbReference type="CDD" id="cd20335">
    <property type="entry name" value="BRcat_RBR"/>
    <property type="match status" value="1"/>
</dbReference>
<dbReference type="SUPFAM" id="SSF52540">
    <property type="entry name" value="P-loop containing nucleoside triphosphate hydrolases"/>
    <property type="match status" value="1"/>
</dbReference>
<dbReference type="PROSITE" id="PS00518">
    <property type="entry name" value="ZF_RING_1"/>
    <property type="match status" value="1"/>
</dbReference>
<dbReference type="PROSITE" id="PS50089">
    <property type="entry name" value="ZF_RING_2"/>
    <property type="match status" value="1"/>
</dbReference>
<evidence type="ECO:0000256" key="19">
    <source>
        <dbReference type="SAM" id="Coils"/>
    </source>
</evidence>
<dbReference type="GO" id="GO:0003724">
    <property type="term" value="F:RNA helicase activity"/>
    <property type="evidence" value="ECO:0007669"/>
    <property type="project" value="UniProtKB-EC"/>
</dbReference>
<keyword evidence="10 18" id="KW-0863">Zinc-finger</keyword>
<evidence type="ECO:0000256" key="12">
    <source>
        <dbReference type="ARBA" id="ARBA00022801"/>
    </source>
</evidence>
<keyword evidence="15" id="KW-0067">ATP-binding</keyword>
<dbReference type="PANTHER" id="PTHR18934">
    <property type="entry name" value="ATP-DEPENDENT RNA HELICASE"/>
    <property type="match status" value="1"/>
</dbReference>
<dbReference type="InterPro" id="IPR056246">
    <property type="entry name" value="KH_DEAH11/12_1st"/>
</dbReference>
<feature type="domain" description="Helicase ATP-binding" evidence="22">
    <location>
        <begin position="306"/>
        <end position="470"/>
    </location>
</feature>
<dbReference type="FunFam" id="1.10.10.2130:FF:000001">
    <property type="entry name" value="Pre-mRNA-splicing factor ATP-dependent RNA helicase"/>
    <property type="match status" value="1"/>
</dbReference>
<dbReference type="CDD" id="cd17917">
    <property type="entry name" value="DEXHc_RHA-like"/>
    <property type="match status" value="1"/>
</dbReference>
<evidence type="ECO:0000256" key="17">
    <source>
        <dbReference type="ARBA" id="ARBA00047984"/>
    </source>
</evidence>
<dbReference type="InterPro" id="IPR001650">
    <property type="entry name" value="Helicase_C-like"/>
</dbReference>
<keyword evidence="7" id="KW-0479">Metal-binding</keyword>
<name>A0A1J7HQG1_LUPAN</name>
<dbReference type="PROSITE" id="PS51194">
    <property type="entry name" value="HELICASE_CTER"/>
    <property type="match status" value="1"/>
</dbReference>
<dbReference type="GO" id="GO:0009507">
    <property type="term" value="C:chloroplast"/>
    <property type="evidence" value="ECO:0007669"/>
    <property type="project" value="UniProtKB-SubCell"/>
</dbReference>
<evidence type="ECO:0000313" key="25">
    <source>
        <dbReference type="EMBL" id="OIW15040.1"/>
    </source>
</evidence>
<keyword evidence="19" id="KW-0175">Coiled coil</keyword>
<keyword evidence="12" id="KW-0378">Hydrolase</keyword>
<evidence type="ECO:0000256" key="10">
    <source>
        <dbReference type="ARBA" id="ARBA00022771"/>
    </source>
</evidence>
<dbReference type="STRING" id="3871.A0A1J7HQG1"/>
<dbReference type="PROSITE" id="PS51192">
    <property type="entry name" value="HELICASE_ATP_BIND_1"/>
    <property type="match status" value="1"/>
</dbReference>
<accession>A0A1J7HQG1</accession>
<dbReference type="InterPro" id="IPR042035">
    <property type="entry name" value="DEAH_win-hel_dom"/>
</dbReference>
<dbReference type="InterPro" id="IPR056248">
    <property type="entry name" value="RBD_DEAH11/12"/>
</dbReference>
<comment type="subcellular location">
    <subcellularLocation>
        <location evidence="1">Plastid</location>
        <location evidence="1">Chloroplast</location>
    </subcellularLocation>
</comment>
<dbReference type="InterPro" id="IPR044066">
    <property type="entry name" value="TRIAD_supradom"/>
</dbReference>
<dbReference type="Pfam" id="PF01485">
    <property type="entry name" value="IBR"/>
    <property type="match status" value="1"/>
</dbReference>
<dbReference type="InterPro" id="IPR056244">
    <property type="entry name" value="RRM_DEAH11/12"/>
</dbReference>
<evidence type="ECO:0000256" key="16">
    <source>
        <dbReference type="ARBA" id="ARBA00022946"/>
    </source>
</evidence>
<dbReference type="Pfam" id="PF00271">
    <property type="entry name" value="Helicase_C"/>
    <property type="match status" value="1"/>
</dbReference>
<evidence type="ECO:0000256" key="7">
    <source>
        <dbReference type="ARBA" id="ARBA00022723"/>
    </source>
</evidence>
<dbReference type="InterPro" id="IPR002464">
    <property type="entry name" value="DNA/RNA_helicase_DEAH_CS"/>
</dbReference>
<evidence type="ECO:0000256" key="3">
    <source>
        <dbReference type="ARBA" id="ARBA00012552"/>
    </source>
</evidence>
<dbReference type="SMART" id="SM00487">
    <property type="entry name" value="DEXDc"/>
    <property type="match status" value="1"/>
</dbReference>
<keyword evidence="8" id="KW-0677">Repeat</keyword>
<dbReference type="Gene3D" id="1.10.10.2130">
    <property type="entry name" value="DEAH helicase family, winged-helix domain"/>
    <property type="match status" value="1"/>
</dbReference>
<keyword evidence="5" id="KW-0934">Plastid</keyword>
<feature type="region of interest" description="Disordered" evidence="20">
    <location>
        <begin position="1"/>
        <end position="69"/>
    </location>
</feature>
<dbReference type="SMART" id="SM00490">
    <property type="entry name" value="HELICc"/>
    <property type="match status" value="1"/>
</dbReference>
<protein>
    <recommendedName>
        <fullName evidence="3">RNA helicase</fullName>
        <ecNumber evidence="3">3.6.4.13</ecNumber>
    </recommendedName>
</protein>
<dbReference type="GO" id="GO:0016740">
    <property type="term" value="F:transferase activity"/>
    <property type="evidence" value="ECO:0007669"/>
    <property type="project" value="UniProtKB-KW"/>
</dbReference>
<dbReference type="InterPro" id="IPR013083">
    <property type="entry name" value="Znf_RING/FYVE/PHD"/>
</dbReference>
<keyword evidence="9" id="KW-0547">Nucleotide-binding</keyword>
<dbReference type="FunFam" id="1.20.120.1080:FF:000033">
    <property type="entry name" value="RBR-type E3 ubiquitin transferase"/>
    <property type="match status" value="1"/>
</dbReference>
<dbReference type="Pfam" id="PF24471">
    <property type="entry name" value="KH_DEAH11"/>
    <property type="match status" value="1"/>
</dbReference>
<dbReference type="InterPro" id="IPR027417">
    <property type="entry name" value="P-loop_NTPase"/>
</dbReference>
<evidence type="ECO:0000256" key="2">
    <source>
        <dbReference type="ARBA" id="ARBA00008792"/>
    </source>
</evidence>
<dbReference type="InterPro" id="IPR001841">
    <property type="entry name" value="Znf_RING"/>
</dbReference>
<dbReference type="Pfam" id="PF07717">
    <property type="entry name" value="OB_NTP_bind"/>
    <property type="match status" value="1"/>
</dbReference>
<dbReference type="SUPFAM" id="SSF57850">
    <property type="entry name" value="RING/U-box"/>
    <property type="match status" value="2"/>
</dbReference>
<dbReference type="InterPro" id="IPR056245">
    <property type="entry name" value="KH_DEAH11/12"/>
</dbReference>
<keyword evidence="6" id="KW-0808">Transferase</keyword>
<dbReference type="FunFam" id="3.40.50.300:FF:002114">
    <property type="entry name" value="ATP-dependent RNA helicase DEAH12 chloroplastic"/>
    <property type="match status" value="1"/>
</dbReference>
<dbReference type="GO" id="GO:0008270">
    <property type="term" value="F:zinc ion binding"/>
    <property type="evidence" value="ECO:0007669"/>
    <property type="project" value="UniProtKB-KW"/>
</dbReference>
<dbReference type="GO" id="GO:0003723">
    <property type="term" value="F:RNA binding"/>
    <property type="evidence" value="ECO:0007669"/>
    <property type="project" value="TreeGrafter"/>
</dbReference>
<dbReference type="FunFam" id="1.20.120.1750:FF:000020">
    <property type="entry name" value="ATP-dependent RNA helicase DEAH12 chloroplastic"/>
    <property type="match status" value="1"/>
</dbReference>
<evidence type="ECO:0000259" key="24">
    <source>
        <dbReference type="PROSITE" id="PS51873"/>
    </source>
</evidence>
<dbReference type="PROSITE" id="PS00028">
    <property type="entry name" value="ZINC_FINGER_C2H2_1"/>
    <property type="match status" value="1"/>
</dbReference>
<dbReference type="EC" id="3.6.4.13" evidence="3"/>
<evidence type="ECO:0000256" key="13">
    <source>
        <dbReference type="ARBA" id="ARBA00022806"/>
    </source>
</evidence>
<feature type="domain" description="RING-type" evidence="21">
    <location>
        <begin position="1551"/>
        <end position="1593"/>
    </location>
</feature>
<feature type="compositionally biased region" description="Polar residues" evidence="20">
    <location>
        <begin position="1"/>
        <end position="12"/>
    </location>
</feature>
<evidence type="ECO:0000256" key="1">
    <source>
        <dbReference type="ARBA" id="ARBA00004229"/>
    </source>
</evidence>
<dbReference type="GO" id="GO:0005524">
    <property type="term" value="F:ATP binding"/>
    <property type="evidence" value="ECO:0007669"/>
    <property type="project" value="UniProtKB-KW"/>
</dbReference>
<dbReference type="Gene3D" id="3.40.50.300">
    <property type="entry name" value="P-loop containing nucleotide triphosphate hydrolases"/>
    <property type="match status" value="2"/>
</dbReference>
<dbReference type="InterPro" id="IPR014001">
    <property type="entry name" value="Helicase_ATP-bd"/>
</dbReference>
<keyword evidence="4" id="KW-0150">Chloroplast</keyword>
<dbReference type="PROSITE" id="PS00690">
    <property type="entry name" value="DEAH_ATP_HELICASE"/>
    <property type="match status" value="1"/>
</dbReference>
<dbReference type="Pfam" id="PF24475">
    <property type="entry name" value="RBD_DEAH11"/>
    <property type="match status" value="1"/>
</dbReference>
<dbReference type="FunFam" id="3.40.50.300:FF:001279">
    <property type="entry name" value="ATP-dependent RNA helicase DEAH12 chloroplastic"/>
    <property type="match status" value="1"/>
</dbReference>
<comment type="similarity">
    <text evidence="2">Belongs to the DEAD box helicase family. DEAH subfamily.</text>
</comment>
<dbReference type="Gene3D" id="1.20.120.1750">
    <property type="match status" value="1"/>
</dbReference>